<accession>A0ABW8UG60</accession>
<keyword evidence="3" id="KW-1185">Reference proteome</keyword>
<protein>
    <submittedName>
        <fullName evidence="2">Uncharacterized protein</fullName>
    </submittedName>
</protein>
<organism evidence="2 3">
    <name type="scientific">Loigolactobacillus zhaoyuanensis</name>
    <dbReference type="NCBI Taxonomy" id="2486017"/>
    <lineage>
        <taxon>Bacteria</taxon>
        <taxon>Bacillati</taxon>
        <taxon>Bacillota</taxon>
        <taxon>Bacilli</taxon>
        <taxon>Lactobacillales</taxon>
        <taxon>Lactobacillaceae</taxon>
        <taxon>Loigolactobacillus</taxon>
    </lineage>
</organism>
<feature type="chain" id="PRO_5046717101" evidence="1">
    <location>
        <begin position="31"/>
        <end position="1029"/>
    </location>
</feature>
<evidence type="ECO:0000313" key="2">
    <source>
        <dbReference type="EMBL" id="MFL2030315.1"/>
    </source>
</evidence>
<dbReference type="EMBL" id="JBGQPK010000081">
    <property type="protein sequence ID" value="MFL2030315.1"/>
    <property type="molecule type" value="Genomic_DNA"/>
</dbReference>
<keyword evidence="1" id="KW-0732">Signal</keyword>
<evidence type="ECO:0000256" key="1">
    <source>
        <dbReference type="SAM" id="SignalP"/>
    </source>
</evidence>
<dbReference type="Proteomes" id="UP001625389">
    <property type="component" value="Unassembled WGS sequence"/>
</dbReference>
<dbReference type="RefSeq" id="WP_407137754.1">
    <property type="nucleotide sequence ID" value="NZ_JBGQPK010000081.1"/>
</dbReference>
<feature type="signal peptide" evidence="1">
    <location>
        <begin position="1"/>
        <end position="30"/>
    </location>
</feature>
<reference evidence="2 3" key="1">
    <citation type="submission" date="2024-08" db="EMBL/GenBank/DDBJ databases">
        <authorList>
            <person name="Arias E."/>
        </authorList>
    </citation>
    <scope>NUCLEOTIDE SEQUENCE [LARGE SCALE GENOMIC DNA]</scope>
    <source>
        <strain evidence="2 3">FAM 25317</strain>
    </source>
</reference>
<sequence length="1029" mass="107225">MSNNRIQRKIWAPLLLGLLFLLFGGSRVQAGSTIIDNTGSGTAGFNNNDYTPTTGMTMKTGSASSGTAVSDQSNINIKFNSANFQTYYTDASGFDGQSFANNQGVVNNLESGTGTSSKLNVTNGVMSNGALPYNGGHFKVLGQLNLNATLKSGLSTGELLAGDYGVMVRITLPKDVDANNIGDAIEWDKAYFFMQLKAPIAGGEPTFPMQFDHHVYLDPTASNVFYLKVKGIPINENSSSGLISRTTIFSLARSSTDYIDYKNNITDRDGGTTVLPNALGNLNGTNTTTSSLFASYWAFAPGVANNLLGTVANQGDIGWAFALANYGKTLSWATGAFTGTAYINFYIDFSKYKGNTSDTSPNKQLTAGKLPPSPRADGMYNIGITAYGTDQLINPYTSSTNKETPGKTPLDYALVRADAIGAGTAATVTSNITSWNAYASPWDAKKTLNTAVSAWESVGGDKTRVTNVALNDTLADRTVTLNALTDGIMVTKGKGTDAAGTDYSGTVAPTLGAVGTKRFARAVDYFNTASLDSNGEGSLSTNKTANTKAILAAKAYTAAVAGTATPNTDAALTLPTADVTSTKKNYLYYTGTNASSTGNAIPILAAPLFFNQTNLPAAPTIAWNSDNVYYIKKSELTSGKTVALKGTWGDDYANADTISANDNKSGTTLANFAKVEANSSKTFSLNVASGTTATNNPLNLGTTDAALLGLHTITATINRPTLKLANGETITSNANAKATLNVYVVDDTTSYNVTATKSILISGNKFSQQTVHGPTAGNNQTGDTVTFETDVTNKGTASIAKPVLSMPLPSQLKNLSGVTATINGTTVTATATVTNGMLQIALAKPIPSGGSAVITYKVQATAAMPTGGLTSADMIMDGTTYVGATGKVTLLPAPSGGIEITPPTNLEFGKHQAVPGLYNNTDGDKTLLVTDNRATPGPWTVSAQLSNFSNADGSRKLTGETAQITFGTPALSSAVYVAGGTAKALISNSNSQTSNAYIFKNIQLQLAGTKIQPGDYHATITYSWTDGVK</sequence>
<evidence type="ECO:0000313" key="3">
    <source>
        <dbReference type="Proteomes" id="UP001625389"/>
    </source>
</evidence>
<name>A0ABW8UG60_9LACO</name>
<gene>
    <name evidence="2" type="ORF">ACEN34_11930</name>
</gene>
<comment type="caution">
    <text evidence="2">The sequence shown here is derived from an EMBL/GenBank/DDBJ whole genome shotgun (WGS) entry which is preliminary data.</text>
</comment>
<proteinExistence type="predicted"/>